<dbReference type="AlphaFoldDB" id="C4R827"/>
<dbReference type="EMBL" id="FN392322">
    <property type="protein sequence ID" value="CAY71752.1"/>
    <property type="molecule type" value="Genomic_DNA"/>
</dbReference>
<feature type="region of interest" description="Disordered" evidence="3">
    <location>
        <begin position="56"/>
        <end position="86"/>
    </location>
</feature>
<keyword evidence="2" id="KW-0496">Mitochondrion</keyword>
<dbReference type="Pfam" id="PF08692">
    <property type="entry name" value="Pet20"/>
    <property type="match status" value="1"/>
</dbReference>
<dbReference type="InParanoid" id="C4R827"/>
<organism evidence="4 5">
    <name type="scientific">Komagataella phaffii (strain GS115 / ATCC 20864)</name>
    <name type="common">Yeast</name>
    <name type="synonym">Pichia pastoris</name>
    <dbReference type="NCBI Taxonomy" id="644223"/>
    <lineage>
        <taxon>Eukaryota</taxon>
        <taxon>Fungi</taxon>
        <taxon>Dikarya</taxon>
        <taxon>Ascomycota</taxon>
        <taxon>Saccharomycotina</taxon>
        <taxon>Pichiomycetes</taxon>
        <taxon>Pichiales</taxon>
        <taxon>Pichiaceae</taxon>
        <taxon>Komagataella</taxon>
    </lineage>
</organism>
<evidence type="ECO:0000313" key="5">
    <source>
        <dbReference type="Proteomes" id="UP000000314"/>
    </source>
</evidence>
<dbReference type="GeneID" id="8201442"/>
<feature type="compositionally biased region" description="Polar residues" evidence="3">
    <location>
        <begin position="129"/>
        <end position="141"/>
    </location>
</feature>
<reference evidence="4 5" key="1">
    <citation type="journal article" date="2009" name="Nat. Biotechnol.">
        <title>Genome sequence of the recombinant protein production host Pichia pastoris.</title>
        <authorList>
            <person name="De Schutter K."/>
            <person name="Lin Y.C."/>
            <person name="Tiels P."/>
            <person name="Van Hecke A."/>
            <person name="Glinka S."/>
            <person name="Weber-Lehmann J."/>
            <person name="Rouze P."/>
            <person name="Van de Peer Y."/>
            <person name="Callewaert N."/>
        </authorList>
    </citation>
    <scope>NUCLEOTIDE SEQUENCE [LARGE SCALE GENOMIC DNA]</scope>
    <source>
        <strain evidence="5">GS115 / ATCC 20864</strain>
    </source>
</reference>
<comment type="subcellular location">
    <subcellularLocation>
        <location evidence="1">Mitochondrion</location>
    </subcellularLocation>
</comment>
<dbReference type="RefSeq" id="XP_002493931.1">
    <property type="nucleotide sequence ID" value="XM_002493886.1"/>
</dbReference>
<evidence type="ECO:0000256" key="2">
    <source>
        <dbReference type="ARBA" id="ARBA00023128"/>
    </source>
</evidence>
<dbReference type="HOGENOM" id="CLU_956808_0_0_1"/>
<keyword evidence="5" id="KW-1185">Reference proteome</keyword>
<proteinExistence type="predicted"/>
<feature type="region of interest" description="Disordered" evidence="3">
    <location>
        <begin position="129"/>
        <end position="149"/>
    </location>
</feature>
<dbReference type="Proteomes" id="UP000000314">
    <property type="component" value="Chromosome 4"/>
</dbReference>
<evidence type="ECO:0000256" key="1">
    <source>
        <dbReference type="ARBA" id="ARBA00004173"/>
    </source>
</evidence>
<dbReference type="InterPro" id="IPR014804">
    <property type="entry name" value="Pet20-like"/>
</dbReference>
<protein>
    <submittedName>
        <fullName evidence="4">Uncharacterized protein</fullName>
    </submittedName>
</protein>
<gene>
    <name evidence="4" type="ordered locus">PAS_chr4_0497</name>
</gene>
<dbReference type="KEGG" id="ppa:PAS_chr4_0497"/>
<dbReference type="OMA" id="QHNTELF"/>
<evidence type="ECO:0000313" key="4">
    <source>
        <dbReference type="EMBL" id="CAY71752.1"/>
    </source>
</evidence>
<accession>C4R827</accession>
<dbReference type="eggNOG" id="ENOG502SU2I">
    <property type="taxonomic scope" value="Eukaryota"/>
</dbReference>
<dbReference type="GO" id="GO:0005739">
    <property type="term" value="C:mitochondrion"/>
    <property type="evidence" value="ECO:0007669"/>
    <property type="project" value="UniProtKB-SubCell"/>
</dbReference>
<evidence type="ECO:0000256" key="3">
    <source>
        <dbReference type="SAM" id="MobiDB-lite"/>
    </source>
</evidence>
<sequence length="291" mass="32591">MLRSRIMMGRPYPATRVKVSGIGARFSSSAAAAAAEATEPQDGDNVETSSANFEQVSGFRSKDAAPAKNKKVVQRTTDLTPPKKTPKRYISLLPRVPSTSNINHNSLMLDSLMNGYRPLQMPVAKNLTASTHGTSSGSQTAPAALLTPKRKSSSILDSLKEFKVSRNRLRNQVTSSRTDNYNPYFSKDQHFVPYTSIFTNSILNTQQHNTELFNLPLSYLEKLKPYQCSNKPGDEFYRDDLIVVKKIELEESELEAKKKRLLSYTRVIGDAKNGTKKQLEIDDIEEFFGFK</sequence>
<name>C4R827_KOMPG</name>
<dbReference type="OrthoDB" id="3992052at2759"/>